<dbReference type="Gene3D" id="3.10.690.10">
    <property type="entry name" value="Bifunctional nuclease domain"/>
    <property type="match status" value="1"/>
</dbReference>
<dbReference type="EMBL" id="GISG01067499">
    <property type="protein sequence ID" value="MBA4628874.1"/>
    <property type="molecule type" value="Transcribed_RNA"/>
</dbReference>
<proteinExistence type="inferred from homology"/>
<dbReference type="EMBL" id="GISG01067496">
    <property type="protein sequence ID" value="MBA4628873.1"/>
    <property type="molecule type" value="Transcribed_RNA"/>
</dbReference>
<dbReference type="GO" id="GO:0030891">
    <property type="term" value="C:VCB complex"/>
    <property type="evidence" value="ECO:0007669"/>
    <property type="project" value="TreeGrafter"/>
</dbReference>
<protein>
    <recommendedName>
        <fullName evidence="4">BFN domain-containing protein</fullName>
    </recommendedName>
</protein>
<keyword evidence="2" id="KW-0378">Hydrolase</keyword>
<reference evidence="5" key="1">
    <citation type="journal article" date="2013" name="J. Plant Res.">
        <title>Effect of fungi and light on seed germination of three Opuntia species from semiarid lands of central Mexico.</title>
        <authorList>
            <person name="Delgado-Sanchez P."/>
            <person name="Jimenez-Bremont J.F."/>
            <person name="Guerrero-Gonzalez Mde L."/>
            <person name="Flores J."/>
        </authorList>
    </citation>
    <scope>NUCLEOTIDE SEQUENCE</scope>
    <source>
        <tissue evidence="5">Cladode</tissue>
    </source>
</reference>
<evidence type="ECO:0000256" key="3">
    <source>
        <dbReference type="ARBA" id="ARBA00025428"/>
    </source>
</evidence>
<dbReference type="GO" id="GO:0004518">
    <property type="term" value="F:nuclease activity"/>
    <property type="evidence" value="ECO:0007669"/>
    <property type="project" value="UniProtKB-UniRule"/>
</dbReference>
<dbReference type="InterPro" id="IPR003729">
    <property type="entry name" value="Bi_nuclease_dom"/>
</dbReference>
<dbReference type="Pfam" id="PF02577">
    <property type="entry name" value="BFN_dom"/>
    <property type="match status" value="1"/>
</dbReference>
<comment type="similarity">
    <text evidence="1">Belongs to the bifunctional nuclease family.</text>
</comment>
<dbReference type="Pfam" id="PF02151">
    <property type="entry name" value="UVR"/>
    <property type="match status" value="1"/>
</dbReference>
<evidence type="ECO:0000313" key="5">
    <source>
        <dbReference type="EMBL" id="MBA4628874.1"/>
    </source>
</evidence>
<dbReference type="AlphaFoldDB" id="A0A7C8YX67"/>
<evidence type="ECO:0000256" key="1">
    <source>
        <dbReference type="ARBA" id="ARBA00009095"/>
    </source>
</evidence>
<keyword evidence="2" id="KW-0540">Nuclease</keyword>
<comment type="function">
    <text evidence="3">Bifunctional nuclease with both RNase and DNase activities. Involved in basal defense response. Participates in abscisic acid-derived callose deposition following infection by a necrotrophic pathogen.</text>
</comment>
<dbReference type="PANTHER" id="PTHR15160:SF1">
    <property type="entry name" value="VON HIPPEL-LINDAU DISEASE TUMOR SUPPRESSOR"/>
    <property type="match status" value="1"/>
</dbReference>
<dbReference type="GO" id="GO:0016567">
    <property type="term" value="P:protein ubiquitination"/>
    <property type="evidence" value="ECO:0007669"/>
    <property type="project" value="TreeGrafter"/>
</dbReference>
<organism evidence="5">
    <name type="scientific">Opuntia streptacantha</name>
    <name type="common">Prickly pear cactus</name>
    <name type="synonym">Opuntia cardona</name>
    <dbReference type="NCBI Taxonomy" id="393608"/>
    <lineage>
        <taxon>Eukaryota</taxon>
        <taxon>Viridiplantae</taxon>
        <taxon>Streptophyta</taxon>
        <taxon>Embryophyta</taxon>
        <taxon>Tracheophyta</taxon>
        <taxon>Spermatophyta</taxon>
        <taxon>Magnoliopsida</taxon>
        <taxon>eudicotyledons</taxon>
        <taxon>Gunneridae</taxon>
        <taxon>Pentapetalae</taxon>
        <taxon>Caryophyllales</taxon>
        <taxon>Cactineae</taxon>
        <taxon>Cactaceae</taxon>
        <taxon>Opuntioideae</taxon>
        <taxon>Opuntia</taxon>
    </lineage>
</organism>
<dbReference type="InterPro" id="IPR036104">
    <property type="entry name" value="BFN_sf"/>
</dbReference>
<dbReference type="SUPFAM" id="SSF103256">
    <property type="entry name" value="Hypothetical protein TM0160"/>
    <property type="match status" value="1"/>
</dbReference>
<reference evidence="5" key="2">
    <citation type="submission" date="2020-07" db="EMBL/GenBank/DDBJ databases">
        <authorList>
            <person name="Vera ALvarez R."/>
            <person name="Arias-Moreno D.M."/>
            <person name="Jimenez-Jacinto V."/>
            <person name="Jimenez-Bremont J.F."/>
            <person name="Swaminathan K."/>
            <person name="Moose S.P."/>
            <person name="Guerrero-Gonzalez M.L."/>
            <person name="Marino-Ramirez L."/>
            <person name="Landsman D."/>
            <person name="Rodriguez-Kessler M."/>
            <person name="Delgado-Sanchez P."/>
        </authorList>
    </citation>
    <scope>NUCLEOTIDE SEQUENCE</scope>
    <source>
        <tissue evidence="5">Cladode</tissue>
    </source>
</reference>
<accession>A0A7C8YX67</accession>
<dbReference type="PANTHER" id="PTHR15160">
    <property type="entry name" value="VON HIPPEL-LINDAU PROTEIN"/>
    <property type="match status" value="1"/>
</dbReference>
<dbReference type="PROSITE" id="PS51658">
    <property type="entry name" value="BFN"/>
    <property type="match status" value="1"/>
</dbReference>
<dbReference type="GO" id="GO:0005634">
    <property type="term" value="C:nucleus"/>
    <property type="evidence" value="ECO:0007669"/>
    <property type="project" value="TreeGrafter"/>
</dbReference>
<name>A0A7C8YX67_OPUST</name>
<evidence type="ECO:0000259" key="4">
    <source>
        <dbReference type="PROSITE" id="PS51658"/>
    </source>
</evidence>
<dbReference type="InterPro" id="IPR001943">
    <property type="entry name" value="UVR_dom"/>
</dbReference>
<evidence type="ECO:0000256" key="2">
    <source>
        <dbReference type="ARBA" id="ARBA00022722"/>
    </source>
</evidence>
<sequence length="330" mass="37675">MLGAELCVRSFSACSHQSNSFVIPDSSRCRRFSLQFVALRVRSPPGSHHNHRHHHPKQLKYPLVSCKKHSDAHGRFHPNQRDPDDDFLEASLLLSETLRHHRLRKQGFHEEAKQSSGAFAPFYAQVKDFRAGVNAIGLGILRRFQNPTIFLKISCEGDFLLPIVVEEFAVENLIDSSDEDFPGDYSNNFLFVRNIVLHLGYEVKMVKITERVVNTYFARIHFGKTGERASFSIDARPSDAINVAKRCKAPIYVNKQIVLTDGIRIAYGIGRIHDTRPIYDVLLDSPMEGPDLLGEELKLVQKMKSAVKEERYKDAAMWRDKLVKLRNSSF</sequence>
<feature type="domain" description="BFN" evidence="4">
    <location>
        <begin position="128"/>
        <end position="265"/>
    </location>
</feature>